<evidence type="ECO:0008006" key="2">
    <source>
        <dbReference type="Google" id="ProtNLM"/>
    </source>
</evidence>
<organism evidence="1">
    <name type="scientific">viral metagenome</name>
    <dbReference type="NCBI Taxonomy" id="1070528"/>
    <lineage>
        <taxon>unclassified sequences</taxon>
        <taxon>metagenomes</taxon>
        <taxon>organismal metagenomes</taxon>
    </lineage>
</organism>
<evidence type="ECO:0000313" key="1">
    <source>
        <dbReference type="EMBL" id="QHS99574.1"/>
    </source>
</evidence>
<name>A0A6C0C733_9ZZZZ</name>
<accession>A0A6C0C733</accession>
<dbReference type="EMBL" id="MN739345">
    <property type="protein sequence ID" value="QHS99574.1"/>
    <property type="molecule type" value="Genomic_DNA"/>
</dbReference>
<protein>
    <recommendedName>
        <fullName evidence="2">NET domain-containing protein</fullName>
    </recommendedName>
</protein>
<reference evidence="1" key="1">
    <citation type="journal article" date="2020" name="Nature">
        <title>Giant virus diversity and host interactions through global metagenomics.</title>
        <authorList>
            <person name="Schulz F."/>
            <person name="Roux S."/>
            <person name="Paez-Espino D."/>
            <person name="Jungbluth S."/>
            <person name="Walsh D.A."/>
            <person name="Denef V.J."/>
            <person name="McMahon K.D."/>
            <person name="Konstantinidis K.T."/>
            <person name="Eloe-Fadrosh E.A."/>
            <person name="Kyrpides N.C."/>
            <person name="Woyke T."/>
        </authorList>
    </citation>
    <scope>NUCLEOTIDE SEQUENCE</scope>
    <source>
        <strain evidence="1">GVMAG-M-3300020187-37</strain>
    </source>
</reference>
<proteinExistence type="predicted"/>
<sequence>MNIEEKKIFIYKNINKIDHHNEIVDYIKTNDIKYTENSNGFFVNISLIDEHINNIYNILQYTIHNNIENDNMVIKKQEMIIDNNNNIIKNTLNNYNIELKNFNKKENKIIIESKKYKFDN</sequence>
<dbReference type="AlphaFoldDB" id="A0A6C0C733"/>